<dbReference type="CDD" id="cd00191">
    <property type="entry name" value="TY"/>
    <property type="match status" value="1"/>
</dbReference>
<organism evidence="3">
    <name type="scientific">marine metagenome</name>
    <dbReference type="NCBI Taxonomy" id="408172"/>
    <lineage>
        <taxon>unclassified sequences</taxon>
        <taxon>metagenomes</taxon>
        <taxon>ecological metagenomes</taxon>
    </lineage>
</organism>
<keyword evidence="1" id="KW-1015">Disulfide bond</keyword>
<gene>
    <name evidence="3" type="ORF">METZ01_LOCUS302915</name>
</gene>
<dbReference type="SUPFAM" id="SSF57610">
    <property type="entry name" value="Thyroglobulin type-1 domain"/>
    <property type="match status" value="1"/>
</dbReference>
<dbReference type="Gene3D" id="4.10.800.10">
    <property type="entry name" value="Thyroglobulin type-1"/>
    <property type="match status" value="1"/>
</dbReference>
<proteinExistence type="predicted"/>
<evidence type="ECO:0000259" key="2">
    <source>
        <dbReference type="Pfam" id="PF00086"/>
    </source>
</evidence>
<evidence type="ECO:0000256" key="1">
    <source>
        <dbReference type="ARBA" id="ARBA00023157"/>
    </source>
</evidence>
<dbReference type="InterPro" id="IPR000716">
    <property type="entry name" value="Thyroglobulin_1"/>
</dbReference>
<accession>A0A382MRU7</accession>
<feature type="non-terminal residue" evidence="3">
    <location>
        <position position="1"/>
    </location>
</feature>
<sequence length="66" mass="7624">VMIKYLLILYFVLTALIGEYVPQRDENGVLLAKQCWGSTGTCWCQYTKEKKHFRITEARDCPNGPI</sequence>
<feature type="domain" description="Thyroglobulin type-1" evidence="2">
    <location>
        <begin position="18"/>
        <end position="48"/>
    </location>
</feature>
<dbReference type="InterPro" id="IPR036857">
    <property type="entry name" value="Thyroglobulin_1_sf"/>
</dbReference>
<protein>
    <recommendedName>
        <fullName evidence="2">Thyroglobulin type-1 domain-containing protein</fullName>
    </recommendedName>
</protein>
<dbReference type="EMBL" id="UINC01094648">
    <property type="protein sequence ID" value="SVC50061.1"/>
    <property type="molecule type" value="Genomic_DNA"/>
</dbReference>
<reference evidence="3" key="1">
    <citation type="submission" date="2018-05" db="EMBL/GenBank/DDBJ databases">
        <authorList>
            <person name="Lanie J.A."/>
            <person name="Ng W.-L."/>
            <person name="Kazmierczak K.M."/>
            <person name="Andrzejewski T.M."/>
            <person name="Davidsen T.M."/>
            <person name="Wayne K.J."/>
            <person name="Tettelin H."/>
            <person name="Glass J.I."/>
            <person name="Rusch D."/>
            <person name="Podicherti R."/>
            <person name="Tsui H.-C.T."/>
            <person name="Winkler M.E."/>
        </authorList>
    </citation>
    <scope>NUCLEOTIDE SEQUENCE</scope>
</reference>
<dbReference type="Pfam" id="PF00086">
    <property type="entry name" value="Thyroglobulin_1"/>
    <property type="match status" value="1"/>
</dbReference>
<evidence type="ECO:0000313" key="3">
    <source>
        <dbReference type="EMBL" id="SVC50061.1"/>
    </source>
</evidence>
<name>A0A382MRU7_9ZZZZ</name>
<dbReference type="AlphaFoldDB" id="A0A382MRU7"/>